<dbReference type="InterPro" id="IPR048487">
    <property type="entry name" value="DksA-like_N"/>
</dbReference>
<keyword evidence="8" id="KW-0808">Transferase</keyword>
<evidence type="ECO:0000259" key="6">
    <source>
        <dbReference type="Pfam" id="PF01258"/>
    </source>
</evidence>
<dbReference type="GO" id="GO:0008168">
    <property type="term" value="F:methyltransferase activity"/>
    <property type="evidence" value="ECO:0007669"/>
    <property type="project" value="UniProtKB-KW"/>
</dbReference>
<dbReference type="OrthoDB" id="1121111at2"/>
<evidence type="ECO:0000256" key="5">
    <source>
        <dbReference type="SAM" id="MobiDB-lite"/>
    </source>
</evidence>
<dbReference type="Pfam" id="PF01258">
    <property type="entry name" value="zf-dskA_traR"/>
    <property type="match status" value="1"/>
</dbReference>
<evidence type="ECO:0000256" key="2">
    <source>
        <dbReference type="ARBA" id="ARBA00022771"/>
    </source>
</evidence>
<keyword evidence="1" id="KW-0479">Metal-binding</keyword>
<keyword evidence="3" id="KW-0862">Zinc</keyword>
<evidence type="ECO:0000313" key="8">
    <source>
        <dbReference type="EMBL" id="OWJ76308.1"/>
    </source>
</evidence>
<gene>
    <name evidence="8" type="ORF">CDV49_14690</name>
</gene>
<dbReference type="AlphaFoldDB" id="A0A212A8W5"/>
<evidence type="ECO:0000259" key="7">
    <source>
        <dbReference type="Pfam" id="PF21173"/>
    </source>
</evidence>
<feature type="region of interest" description="Disordered" evidence="5">
    <location>
        <begin position="1"/>
        <end position="48"/>
    </location>
</feature>
<feature type="zinc finger region" description="dksA C4-type" evidence="4">
    <location>
        <begin position="79"/>
        <end position="103"/>
    </location>
</feature>
<protein>
    <submittedName>
        <fullName evidence="8">Dimethylmenaquinone methyltransferase</fullName>
    </submittedName>
</protein>
<evidence type="ECO:0000256" key="3">
    <source>
        <dbReference type="ARBA" id="ARBA00022833"/>
    </source>
</evidence>
<keyword evidence="9" id="KW-1185">Reference proteome</keyword>
<dbReference type="GO" id="GO:0008270">
    <property type="term" value="F:zinc ion binding"/>
    <property type="evidence" value="ECO:0007669"/>
    <property type="project" value="UniProtKB-KW"/>
</dbReference>
<dbReference type="SUPFAM" id="SSF109635">
    <property type="entry name" value="DnaK suppressor protein DksA, alpha-hairpin domain"/>
    <property type="match status" value="1"/>
</dbReference>
<dbReference type="PANTHER" id="PTHR33823:SF4">
    <property type="entry name" value="GENERAL STRESS PROTEIN 16O"/>
    <property type="match status" value="1"/>
</dbReference>
<dbReference type="InterPro" id="IPR037187">
    <property type="entry name" value="DnaK_N"/>
</dbReference>
<feature type="domain" description="Zinc finger DksA/TraR C4-type" evidence="6">
    <location>
        <begin position="74"/>
        <end position="102"/>
    </location>
</feature>
<evidence type="ECO:0000313" key="9">
    <source>
        <dbReference type="Proteomes" id="UP000196878"/>
    </source>
</evidence>
<keyword evidence="2" id="KW-0863">Zinc-finger</keyword>
<evidence type="ECO:0000256" key="4">
    <source>
        <dbReference type="PROSITE-ProRule" id="PRU00510"/>
    </source>
</evidence>
<organism evidence="8 9">
    <name type="scientific">Haematobacter genomosp. 1</name>
    <dbReference type="NCBI Taxonomy" id="366618"/>
    <lineage>
        <taxon>Bacteria</taxon>
        <taxon>Pseudomonadati</taxon>
        <taxon>Pseudomonadota</taxon>
        <taxon>Alphaproteobacteria</taxon>
        <taxon>Rhodobacterales</taxon>
        <taxon>Paracoccaceae</taxon>
        <taxon>Haematobacter</taxon>
    </lineage>
</organism>
<feature type="compositionally biased region" description="Basic and acidic residues" evidence="5">
    <location>
        <begin position="1"/>
        <end position="19"/>
    </location>
</feature>
<feature type="compositionally biased region" description="Acidic residues" evidence="5">
    <location>
        <begin position="20"/>
        <end position="40"/>
    </location>
</feature>
<dbReference type="Gene3D" id="1.20.120.910">
    <property type="entry name" value="DksA, coiled-coil domain"/>
    <property type="match status" value="1"/>
</dbReference>
<dbReference type="GO" id="GO:0032259">
    <property type="term" value="P:methylation"/>
    <property type="evidence" value="ECO:0007669"/>
    <property type="project" value="UniProtKB-KW"/>
</dbReference>
<feature type="domain" description="DnaK suppressor protein-like N-terminal" evidence="7">
    <location>
        <begin position="9"/>
        <end position="71"/>
    </location>
</feature>
<sequence>MKSDAERRTQLDERLAELEDRVEDIDEEIGSEDSDDWEDQASERQGDEVLTGLSESAVNEIRMIKAALKRLDDGEYGYCTICGKRISEDRLDLIPATPFCKDDAR</sequence>
<keyword evidence="8" id="KW-0489">Methyltransferase</keyword>
<dbReference type="EMBL" id="NIPW01000028">
    <property type="protein sequence ID" value="OWJ76308.1"/>
    <property type="molecule type" value="Genomic_DNA"/>
</dbReference>
<proteinExistence type="predicted"/>
<dbReference type="PANTHER" id="PTHR33823">
    <property type="entry name" value="RNA POLYMERASE-BINDING TRANSCRIPTION FACTOR DKSA-RELATED"/>
    <property type="match status" value="1"/>
</dbReference>
<name>A0A212A8W5_9RHOB</name>
<dbReference type="PROSITE" id="PS51128">
    <property type="entry name" value="ZF_DKSA_2"/>
    <property type="match status" value="1"/>
</dbReference>
<accession>A0A212A8W5</accession>
<dbReference type="Proteomes" id="UP000196878">
    <property type="component" value="Unassembled WGS sequence"/>
</dbReference>
<dbReference type="InterPro" id="IPR000962">
    <property type="entry name" value="Znf_DskA_TraR"/>
</dbReference>
<reference evidence="8 9" key="1">
    <citation type="submission" date="2016-12" db="EMBL/GenBank/DDBJ databases">
        <title>Comparison of Traditional DNA-DNA Hybridization with In Silico Genomic Analysis.</title>
        <authorList>
            <person name="Nicholson A.C."/>
            <person name="Humrighouse B.W."/>
            <person name="Graziano J."/>
            <person name="Lasker B."/>
            <person name="Whitney A.M."/>
            <person name="Mcquiston J.R."/>
        </authorList>
    </citation>
    <scope>NUCLEOTIDE SEQUENCE [LARGE SCALE GENOMIC DNA]</scope>
    <source>
        <strain evidence="8 9">H2240</strain>
    </source>
</reference>
<dbReference type="Pfam" id="PF21173">
    <property type="entry name" value="DksA-like_N"/>
    <property type="match status" value="1"/>
</dbReference>
<dbReference type="RefSeq" id="WP_088216171.1">
    <property type="nucleotide sequence ID" value="NZ_NIPW01000028.1"/>
</dbReference>
<comment type="caution">
    <text evidence="8">The sequence shown here is derived from an EMBL/GenBank/DDBJ whole genome shotgun (WGS) entry which is preliminary data.</text>
</comment>
<evidence type="ECO:0000256" key="1">
    <source>
        <dbReference type="ARBA" id="ARBA00022723"/>
    </source>
</evidence>